<evidence type="ECO:0000313" key="2">
    <source>
        <dbReference type="Proteomes" id="UP001221838"/>
    </source>
</evidence>
<dbReference type="PANTHER" id="PTHR30458:SF0">
    <property type="entry name" value="1,2-PHENYLACETYL-COA EPOXIDASE, SUBUNIT C"/>
    <property type="match status" value="1"/>
</dbReference>
<dbReference type="Proteomes" id="UP001221838">
    <property type="component" value="Unassembled WGS sequence"/>
</dbReference>
<proteinExistence type="predicted"/>
<dbReference type="InterPro" id="IPR009078">
    <property type="entry name" value="Ferritin-like_SF"/>
</dbReference>
<comment type="caution">
    <text evidence="1">The sequence shown here is derived from an EMBL/GenBank/DDBJ whole genome shotgun (WGS) entry which is preliminary data.</text>
</comment>
<dbReference type="NCBIfam" id="TIGR03225">
    <property type="entry name" value="benzo_boxB"/>
    <property type="match status" value="1"/>
</dbReference>
<dbReference type="EC" id="1.14.13.208" evidence="1"/>
<sequence>MESSIRSESIPNNVNLDSAPGLVRAMSHWQSRFKEWWLERGPSAFQSHQVYLRTAVSVEPDGWARYEHVRMPEYRWGIFLAPSVRDRTIGFGDMQGQPVWQEPPEEHRESLRWLIAMQGDAEPASVEQQRLLGSTCPSLYDLRNLLQVNVEEARHLWGMSYLLLRYFGAEGWNAAEELLDRSSGDVERPRVLDAFNAPVEDWLHFFMYTAFTDRVGKVQLQAAAESAFDPLARTARFMATEEAHHLFVGETGVGRVLQRTVELMKNSPNGSARELGGIDLPVIQKYLNLWYSLTMDLFGAEVSRKAGAVFANGVKGRPKEAMFEDHDERGRSLRVESWDTAANAFRYQDVPVRSAMNEVLRGLFTLDCRSVVERWNKVLASQGLQERLQLPSRRFNRQQGLLSSGHFALDGTPVSAEEWARRRSEWLPTEDDRAAVRNVQARAVLAPGEMANWIAPPPRGIHGKPLDFAYVRVET</sequence>
<protein>
    <submittedName>
        <fullName evidence="1">Benzoyl-CoA 2,3-epoxidase subunit BoxB</fullName>
        <ecNumber evidence="1">1.14.13.208</ecNumber>
    </submittedName>
</protein>
<dbReference type="SUPFAM" id="SSF47240">
    <property type="entry name" value="Ferritin-like"/>
    <property type="match status" value="1"/>
</dbReference>
<reference evidence="1 2" key="1">
    <citation type="submission" date="2022-11" db="EMBL/GenBank/DDBJ databases">
        <title>Minimal conservation of predation-associated metabolite biosynthetic gene clusters underscores biosynthetic potential of Myxococcota including descriptions for ten novel species: Archangium lansinium sp. nov., Myxococcus landrumus sp. nov., Nannocystis bai.</title>
        <authorList>
            <person name="Ahearne A."/>
            <person name="Stevens C."/>
            <person name="Dowd S."/>
        </authorList>
    </citation>
    <scope>NUCLEOTIDE SEQUENCE [LARGE SCALE GENOMIC DNA]</scope>
    <source>
        <strain evidence="1 2">NCWAL01</strain>
    </source>
</reference>
<keyword evidence="1" id="KW-0560">Oxidoreductase</keyword>
<dbReference type="InterPro" id="IPR012348">
    <property type="entry name" value="RNR-like"/>
</dbReference>
<name>A0ABT5DBE9_9BACT</name>
<dbReference type="Gene3D" id="1.10.620.20">
    <property type="entry name" value="Ribonucleotide Reductase, subunit A"/>
    <property type="match status" value="1"/>
</dbReference>
<gene>
    <name evidence="1" type="primary">boxB</name>
    <name evidence="1" type="ORF">POL68_21070</name>
</gene>
<dbReference type="InterPro" id="IPR052703">
    <property type="entry name" value="Aromatic_CoA_ox/epox"/>
</dbReference>
<organism evidence="1 2">
    <name type="scientific">Stigmatella ashevillensis</name>
    <dbReference type="NCBI Taxonomy" id="2995309"/>
    <lineage>
        <taxon>Bacteria</taxon>
        <taxon>Pseudomonadati</taxon>
        <taxon>Myxococcota</taxon>
        <taxon>Myxococcia</taxon>
        <taxon>Myxococcales</taxon>
        <taxon>Cystobacterineae</taxon>
        <taxon>Archangiaceae</taxon>
        <taxon>Stigmatella</taxon>
    </lineage>
</organism>
<dbReference type="RefSeq" id="WP_272140902.1">
    <property type="nucleotide sequence ID" value="NZ_JAQNDM010000002.1"/>
</dbReference>
<dbReference type="PANTHER" id="PTHR30458">
    <property type="entry name" value="PHENYLACETIC ACID DEGRADATION PROTEIN PAA"/>
    <property type="match status" value="1"/>
</dbReference>
<dbReference type="EMBL" id="JAQNDM010000002">
    <property type="protein sequence ID" value="MDC0710977.1"/>
    <property type="molecule type" value="Genomic_DNA"/>
</dbReference>
<keyword evidence="2" id="KW-1185">Reference proteome</keyword>
<dbReference type="InterPro" id="IPR017635">
    <property type="entry name" value="Benzoyl_CoA_Oase_BoxB"/>
</dbReference>
<accession>A0ABT5DBE9</accession>
<dbReference type="GO" id="GO:0016491">
    <property type="term" value="F:oxidoreductase activity"/>
    <property type="evidence" value="ECO:0007669"/>
    <property type="project" value="UniProtKB-KW"/>
</dbReference>
<evidence type="ECO:0000313" key="1">
    <source>
        <dbReference type="EMBL" id="MDC0710977.1"/>
    </source>
</evidence>